<dbReference type="Pfam" id="PF07530">
    <property type="entry name" value="PRE_C2HC"/>
    <property type="match status" value="1"/>
</dbReference>
<name>A0A4Y2WDQ9_ARAVE</name>
<dbReference type="AlphaFoldDB" id="A0A4Y2WDQ9"/>
<protein>
    <recommendedName>
        <fullName evidence="1">Pre-C2HC domain-containing protein</fullName>
    </recommendedName>
</protein>
<accession>A0A4Y2WDQ9</accession>
<reference evidence="2 3" key="1">
    <citation type="journal article" date="2019" name="Sci. Rep.">
        <title>Orb-weaving spider Araneus ventricosus genome elucidates the spidroin gene catalogue.</title>
        <authorList>
            <person name="Kono N."/>
            <person name="Nakamura H."/>
            <person name="Ohtoshi R."/>
            <person name="Moran D.A.P."/>
            <person name="Shinohara A."/>
            <person name="Yoshida Y."/>
            <person name="Fujiwara M."/>
            <person name="Mori M."/>
            <person name="Tomita M."/>
            <person name="Arakawa K."/>
        </authorList>
    </citation>
    <scope>NUCLEOTIDE SEQUENCE [LARGE SCALE GENOMIC DNA]</scope>
</reference>
<keyword evidence="3" id="KW-1185">Reference proteome</keyword>
<sequence length="285" mass="33094">MFNESHKQHKEISNFCRSQGYDFHVIEPASKRPLKVVIKYLPPDHDPEDIKNFLKNELEFPVEKVTQLKKIRTREPLPFFLVELQKTEKATEIYKIKHVNYLNVLVEDYRGRNVINKCFKCNWYHHKTGECQSNARCLKCAGPLETNKCSITSVIQNLKCINCGEEGHVASYRGCKMFPKKTTPQQNRANNFMSQRRTFNPETNRIRENFSFARITNPQQHQEMAPPIQASSVSNANAQQINLPDNTLRDMIEGINELKKLLQECPNLFATLKSLKNVTDPMLKI</sequence>
<feature type="domain" description="Pre-C2HC" evidence="1">
    <location>
        <begin position="57"/>
        <end position="110"/>
    </location>
</feature>
<evidence type="ECO:0000313" key="2">
    <source>
        <dbReference type="EMBL" id="GBO34728.1"/>
    </source>
</evidence>
<dbReference type="EMBL" id="BGPR01058580">
    <property type="protein sequence ID" value="GBO34728.1"/>
    <property type="molecule type" value="Genomic_DNA"/>
</dbReference>
<evidence type="ECO:0000313" key="3">
    <source>
        <dbReference type="Proteomes" id="UP000499080"/>
    </source>
</evidence>
<organism evidence="2 3">
    <name type="scientific">Araneus ventricosus</name>
    <name type="common">Orbweaver spider</name>
    <name type="synonym">Epeira ventricosa</name>
    <dbReference type="NCBI Taxonomy" id="182803"/>
    <lineage>
        <taxon>Eukaryota</taxon>
        <taxon>Metazoa</taxon>
        <taxon>Ecdysozoa</taxon>
        <taxon>Arthropoda</taxon>
        <taxon>Chelicerata</taxon>
        <taxon>Arachnida</taxon>
        <taxon>Araneae</taxon>
        <taxon>Araneomorphae</taxon>
        <taxon>Entelegynae</taxon>
        <taxon>Araneoidea</taxon>
        <taxon>Araneidae</taxon>
        <taxon>Araneus</taxon>
    </lineage>
</organism>
<dbReference type="InterPro" id="IPR006579">
    <property type="entry name" value="Pre_C2HC_dom"/>
</dbReference>
<evidence type="ECO:0000259" key="1">
    <source>
        <dbReference type="Pfam" id="PF07530"/>
    </source>
</evidence>
<dbReference type="OrthoDB" id="6473680at2759"/>
<dbReference type="Proteomes" id="UP000499080">
    <property type="component" value="Unassembled WGS sequence"/>
</dbReference>
<proteinExistence type="predicted"/>
<comment type="caution">
    <text evidence="2">The sequence shown here is derived from an EMBL/GenBank/DDBJ whole genome shotgun (WGS) entry which is preliminary data.</text>
</comment>
<gene>
    <name evidence="2" type="ORF">AVEN_209262_1</name>
</gene>